<comment type="caution">
    <text evidence="1">The sequence shown here is derived from an EMBL/GenBank/DDBJ whole genome shotgun (WGS) entry which is preliminary data.</text>
</comment>
<dbReference type="OrthoDB" id="9776955at2"/>
<dbReference type="PANTHER" id="PTHR35271:SF1">
    <property type="entry name" value="ABC TRANSPORTER, SUBSTRATE-BINDING LIPOPROTEIN"/>
    <property type="match status" value="1"/>
</dbReference>
<accession>A0A430B5B2</accession>
<dbReference type="EMBL" id="NGKB01000005">
    <property type="protein sequence ID" value="RSU15488.1"/>
    <property type="molecule type" value="Genomic_DNA"/>
</dbReference>
<organism evidence="1 2">
    <name type="scientific">Vagococcus carniphilus</name>
    <dbReference type="NCBI Taxonomy" id="218144"/>
    <lineage>
        <taxon>Bacteria</taxon>
        <taxon>Bacillati</taxon>
        <taxon>Bacillota</taxon>
        <taxon>Bacilli</taxon>
        <taxon>Lactobacillales</taxon>
        <taxon>Enterococcaceae</taxon>
        <taxon>Vagococcus</taxon>
    </lineage>
</organism>
<dbReference type="RefSeq" id="WP_126793421.1">
    <property type="nucleotide sequence ID" value="NZ_CP060720.1"/>
</dbReference>
<proteinExistence type="predicted"/>
<dbReference type="PANTHER" id="PTHR35271">
    <property type="entry name" value="ABC TRANSPORTER, SUBSTRATE-BINDING LIPOPROTEIN-RELATED"/>
    <property type="match status" value="1"/>
</dbReference>
<name>A0A430B5B2_9ENTE</name>
<evidence type="ECO:0000313" key="1">
    <source>
        <dbReference type="EMBL" id="RSU15488.1"/>
    </source>
</evidence>
<dbReference type="InterPro" id="IPR047776">
    <property type="entry name" value="ABC_SBP_TrpX-like"/>
</dbReference>
<protein>
    <submittedName>
        <fullName evidence="1">Peptide ABC transporter substrate-binding protein</fullName>
    </submittedName>
</protein>
<dbReference type="AlphaFoldDB" id="A0A430B5B2"/>
<dbReference type="SUPFAM" id="SSF53822">
    <property type="entry name" value="Periplasmic binding protein-like I"/>
    <property type="match status" value="1"/>
</dbReference>
<dbReference type="CDD" id="cd06325">
    <property type="entry name" value="PBP1_ABC_unchar_transporter"/>
    <property type="match status" value="1"/>
</dbReference>
<dbReference type="GeneID" id="95580822"/>
<dbReference type="Proteomes" id="UP000288028">
    <property type="component" value="Unassembled WGS sequence"/>
</dbReference>
<dbReference type="InterPro" id="IPR028082">
    <property type="entry name" value="Peripla_BP_I"/>
</dbReference>
<dbReference type="NCBIfam" id="NF041285">
    <property type="entry name" value="ABC_SBP_TrpX"/>
    <property type="match status" value="1"/>
</dbReference>
<dbReference type="Gene3D" id="3.40.50.2300">
    <property type="match status" value="2"/>
</dbReference>
<reference evidence="1 2" key="1">
    <citation type="submission" date="2017-05" db="EMBL/GenBank/DDBJ databases">
        <title>Vagococcus spp. assemblies.</title>
        <authorList>
            <person name="Gulvik C.A."/>
        </authorList>
    </citation>
    <scope>NUCLEOTIDE SEQUENCE [LARGE SCALE GENOMIC DNA]</scope>
    <source>
        <strain evidence="1 2">SS1714</strain>
    </source>
</reference>
<dbReference type="Pfam" id="PF04392">
    <property type="entry name" value="ABC_sub_bind"/>
    <property type="match status" value="1"/>
</dbReference>
<sequence length="336" mass="36560">MKNKKLIGFLAVLVVFIIVSFIKDNHVQKKRITENEIPTIGVLQFVSHPALDDIYKGLVDELEKQGFKDGKTAKIVFQNGQADQSKLTSMSQHLLNEKSDVLVGIATPAAQALANQTTEVPIVLGAISDPKSAGLVRDNQKPGGNITGVSDQSPVKAQLDLVKEILPGKKKMGILYSSAEDNSAYQVEKITKEAKKIQFEVKSYAVPSTNEIAQMMQVMAKEVDFVYLPTDNTMANAMQTIVDIANTNKLPIIPSVDSMVEQGGLATVGINQYDLGTQTGKMVASILKKESEPKDTPIYIFETGDTIINQKQADFLGINIPKSILEKATIKGVSKK</sequence>
<evidence type="ECO:0000313" key="2">
    <source>
        <dbReference type="Proteomes" id="UP000288028"/>
    </source>
</evidence>
<dbReference type="InterPro" id="IPR007487">
    <property type="entry name" value="ABC_transpt-TYRBP-like"/>
</dbReference>
<keyword evidence="2" id="KW-1185">Reference proteome</keyword>
<gene>
    <name evidence="1" type="ORF">CBF28_07105</name>
</gene>